<gene>
    <name evidence="3" type="ORF">G7034_10850</name>
</gene>
<feature type="chain" id="PRO_5037156188" description="Lipoprotein" evidence="2">
    <location>
        <begin position="19"/>
        <end position="182"/>
    </location>
</feature>
<comment type="caution">
    <text evidence="3">The sequence shown here is derived from an EMBL/GenBank/DDBJ whole genome shotgun (WGS) entry which is preliminary data.</text>
</comment>
<dbReference type="Proteomes" id="UP000643701">
    <property type="component" value="Unassembled WGS sequence"/>
</dbReference>
<keyword evidence="2" id="KW-0732">Signal</keyword>
<evidence type="ECO:0000256" key="2">
    <source>
        <dbReference type="SAM" id="SignalP"/>
    </source>
</evidence>
<evidence type="ECO:0000256" key="1">
    <source>
        <dbReference type="SAM" id="MobiDB-lite"/>
    </source>
</evidence>
<feature type="signal peptide" evidence="2">
    <location>
        <begin position="1"/>
        <end position="18"/>
    </location>
</feature>
<dbReference type="RefSeq" id="WP_166400978.1">
    <property type="nucleotide sequence ID" value="NZ_JAANAS010000094.1"/>
</dbReference>
<evidence type="ECO:0000313" key="3">
    <source>
        <dbReference type="EMBL" id="NGZ90748.1"/>
    </source>
</evidence>
<reference evidence="3" key="1">
    <citation type="submission" date="2020-03" db="EMBL/GenBank/DDBJ databases">
        <title>Psychroflexus Maritimus sp. nov., isolate from marine sediment.</title>
        <authorList>
            <person name="Zhong Y.-L."/>
        </authorList>
    </citation>
    <scope>NUCLEOTIDE SEQUENCE</scope>
    <source>
        <strain evidence="3">C1</strain>
    </source>
</reference>
<feature type="region of interest" description="Disordered" evidence="1">
    <location>
        <begin position="30"/>
        <end position="51"/>
    </location>
</feature>
<dbReference type="EMBL" id="JAANAS010000094">
    <property type="protein sequence ID" value="NGZ90748.1"/>
    <property type="molecule type" value="Genomic_DNA"/>
</dbReference>
<organism evidence="3 4">
    <name type="scientific">Psychroflexus maritimus</name>
    <dbReference type="NCBI Taxonomy" id="2714865"/>
    <lineage>
        <taxon>Bacteria</taxon>
        <taxon>Pseudomonadati</taxon>
        <taxon>Bacteroidota</taxon>
        <taxon>Flavobacteriia</taxon>
        <taxon>Flavobacteriales</taxon>
        <taxon>Flavobacteriaceae</taxon>
        <taxon>Psychroflexus</taxon>
    </lineage>
</organism>
<keyword evidence="4" id="KW-1185">Reference proteome</keyword>
<evidence type="ECO:0008006" key="5">
    <source>
        <dbReference type="Google" id="ProtNLM"/>
    </source>
</evidence>
<evidence type="ECO:0000313" key="4">
    <source>
        <dbReference type="Proteomes" id="UP000643701"/>
    </source>
</evidence>
<dbReference type="AlphaFoldDB" id="A0A967AGD2"/>
<dbReference type="PROSITE" id="PS51257">
    <property type="entry name" value="PROKAR_LIPOPROTEIN"/>
    <property type="match status" value="1"/>
</dbReference>
<proteinExistence type="predicted"/>
<accession>A0A967AGD2</accession>
<protein>
    <recommendedName>
        <fullName evidence="5">Lipoprotein</fullName>
    </recommendedName>
</protein>
<sequence length="182" mass="20903">MKLKPLSFIFLMSLFVFSCNTKANQEEITEEASKDSILENTDENEDSKNISKQNSLELYQIEESNYCYSHNGNGEFYYTETETGTISGKLSLNEDNIKGIFTGEFKNNILLGTLKYKDEQGKRLAKEMAFLKNDSDHSLTTGIGKLEVVNQKQRITDLDEIEFKGKKFYEVDCSQLESYRGY</sequence>
<name>A0A967AGD2_9FLAO</name>